<sequence length="213" mass="24053">MVIPRSLLNCHLCYTMSILSTLPKRLTVPARLIFKAAAEAKVPAILFGGAAAKINGMNRDTKDLDINMKSIGITLPSSFYTRVGSAKHRLTATFNRETNDAIRCDIVAHADIEKFLPYTALEEDIRYALPPLLLADKIRTYGERARGNDQKRSNDLDDITQMIDMMLEKQEVMPKELIDWILTKDVMERFWATVGPADAVTYKHFLELVKVPV</sequence>
<organism evidence="1 2">
    <name type="scientific">Tricholomella constricta</name>
    <dbReference type="NCBI Taxonomy" id="117010"/>
    <lineage>
        <taxon>Eukaryota</taxon>
        <taxon>Fungi</taxon>
        <taxon>Dikarya</taxon>
        <taxon>Basidiomycota</taxon>
        <taxon>Agaricomycotina</taxon>
        <taxon>Agaricomycetes</taxon>
        <taxon>Agaricomycetidae</taxon>
        <taxon>Agaricales</taxon>
        <taxon>Tricholomatineae</taxon>
        <taxon>Lyophyllaceae</taxon>
        <taxon>Tricholomella</taxon>
    </lineage>
</organism>
<dbReference type="OrthoDB" id="2832808at2759"/>
<dbReference type="Proteomes" id="UP000565441">
    <property type="component" value="Unassembled WGS sequence"/>
</dbReference>
<name>A0A8H5H4L7_9AGAR</name>
<proteinExistence type="predicted"/>
<evidence type="ECO:0000313" key="1">
    <source>
        <dbReference type="EMBL" id="KAF5376861.1"/>
    </source>
</evidence>
<dbReference type="EMBL" id="JAACJP010000026">
    <property type="protein sequence ID" value="KAF5376861.1"/>
    <property type="molecule type" value="Genomic_DNA"/>
</dbReference>
<protein>
    <submittedName>
        <fullName evidence="1">Uncharacterized protein</fullName>
    </submittedName>
</protein>
<accession>A0A8H5H4L7</accession>
<comment type="caution">
    <text evidence="1">The sequence shown here is derived from an EMBL/GenBank/DDBJ whole genome shotgun (WGS) entry which is preliminary data.</text>
</comment>
<dbReference type="AlphaFoldDB" id="A0A8H5H4L7"/>
<gene>
    <name evidence="1" type="ORF">D9615_007284</name>
</gene>
<evidence type="ECO:0000313" key="2">
    <source>
        <dbReference type="Proteomes" id="UP000565441"/>
    </source>
</evidence>
<keyword evidence="2" id="KW-1185">Reference proteome</keyword>
<reference evidence="1 2" key="1">
    <citation type="journal article" date="2020" name="ISME J.">
        <title>Uncovering the hidden diversity of litter-decomposition mechanisms in mushroom-forming fungi.</title>
        <authorList>
            <person name="Floudas D."/>
            <person name="Bentzer J."/>
            <person name="Ahren D."/>
            <person name="Johansson T."/>
            <person name="Persson P."/>
            <person name="Tunlid A."/>
        </authorList>
    </citation>
    <scope>NUCLEOTIDE SEQUENCE [LARGE SCALE GENOMIC DNA]</scope>
    <source>
        <strain evidence="1 2">CBS 661.87</strain>
    </source>
</reference>